<dbReference type="EMBL" id="DUFG01000013">
    <property type="protein sequence ID" value="HIH08169.1"/>
    <property type="molecule type" value="Genomic_DNA"/>
</dbReference>
<feature type="transmembrane region" description="Helical" evidence="6">
    <location>
        <begin position="122"/>
        <end position="142"/>
    </location>
</feature>
<reference evidence="11" key="1">
    <citation type="journal article" date="2020" name="bioRxiv">
        <title>A rank-normalized archaeal taxonomy based on genome phylogeny resolves widespread incomplete and uneven classifications.</title>
        <authorList>
            <person name="Rinke C."/>
            <person name="Chuvochina M."/>
            <person name="Mussig A.J."/>
            <person name="Chaumeil P.-A."/>
            <person name="Waite D.W."/>
            <person name="Whitman W.B."/>
            <person name="Parks D.H."/>
            <person name="Hugenholtz P."/>
        </authorList>
    </citation>
    <scope>NUCLEOTIDE SEQUENCE [LARGE SCALE GENOMIC DNA]</scope>
</reference>
<dbReference type="PANTHER" id="PTHR36506">
    <property type="entry name" value="PREFLAGELLIN PEPTIDASE"/>
    <property type="match status" value="1"/>
</dbReference>
<evidence type="ECO:0000256" key="5">
    <source>
        <dbReference type="ARBA" id="ARBA00023136"/>
    </source>
</evidence>
<dbReference type="Proteomes" id="UP000683213">
    <property type="component" value="Unassembled WGS sequence"/>
</dbReference>
<dbReference type="InterPro" id="IPR009639">
    <property type="entry name" value="Pept_A24A_C_arc"/>
</dbReference>
<dbReference type="InterPro" id="IPR000045">
    <property type="entry name" value="Prepilin_IV_endopep_pep"/>
</dbReference>
<evidence type="ECO:0000259" key="8">
    <source>
        <dbReference type="Pfam" id="PF06819"/>
    </source>
</evidence>
<reference evidence="10" key="2">
    <citation type="submission" date="2021-03" db="EMBL/GenBank/DDBJ databases">
        <authorList>
            <person name="Jaffe A."/>
        </authorList>
    </citation>
    <scope>NUCLEOTIDE SEQUENCE</scope>
    <source>
        <strain evidence="10">RIFCSPHIGHO2_01_FULL_GW2011_AR10_43_9</strain>
    </source>
</reference>
<evidence type="ECO:0000256" key="6">
    <source>
        <dbReference type="SAM" id="Phobius"/>
    </source>
</evidence>
<evidence type="ECO:0000313" key="9">
    <source>
        <dbReference type="EMBL" id="HIH08169.1"/>
    </source>
</evidence>
<dbReference type="Pfam" id="PF06819">
    <property type="entry name" value="Arc_PepC"/>
    <property type="match status" value="1"/>
</dbReference>
<dbReference type="GO" id="GO:0005886">
    <property type="term" value="C:plasma membrane"/>
    <property type="evidence" value="ECO:0007669"/>
    <property type="project" value="UniProtKB-SubCell"/>
</dbReference>
<evidence type="ECO:0000256" key="1">
    <source>
        <dbReference type="ARBA" id="ARBA00004651"/>
    </source>
</evidence>
<dbReference type="GO" id="GO:0004190">
    <property type="term" value="F:aspartic-type endopeptidase activity"/>
    <property type="evidence" value="ECO:0007669"/>
    <property type="project" value="UniProtKB-EC"/>
</dbReference>
<dbReference type="AlphaFoldDB" id="A0A7J4IUZ0"/>
<comment type="caution">
    <text evidence="9">The sequence shown here is derived from an EMBL/GenBank/DDBJ whole genome shotgun (WGS) entry which is preliminary data.</text>
</comment>
<feature type="transmembrane region" description="Helical" evidence="6">
    <location>
        <begin position="33"/>
        <end position="49"/>
    </location>
</feature>
<keyword evidence="2" id="KW-1003">Cell membrane</keyword>
<dbReference type="Proteomes" id="UP000577419">
    <property type="component" value="Unassembled WGS sequence"/>
</dbReference>
<feature type="transmembrane region" description="Helical" evidence="6">
    <location>
        <begin position="56"/>
        <end position="76"/>
    </location>
</feature>
<sequence>MAAALFFSISFILLAVATYTDLRERIVSDKITYSMIALGLLLHLFLSFLTDDFGFILFSGIATIGTFLGAMLLWKLGVWAGGDVKLFTGLAALNPVNYGVLRDLIGLNGALFASIHLPVFPFWLFVFSVFAMFPYGAMISLNGIAKNKDLSEKVFAEIKKRFVHLAAFSILVAGLSAVVAAMRLDALFVLPMLLAIGFLRKKISAVVVAVVFAFALYTDYVSALQGALMVFLPLLFLFLLLKLYFASREILAENVKITALEEGMISGETIVEEKGKVKRLEKAGIGTIIKHFRNNNVDAVRRLIWPSGRILASSRAAGGLTEEQIRELKKLVNEKKLENKLAVKKSVPFVPAVLIAYILLQLVGDLVWNFFL</sequence>
<evidence type="ECO:0000259" key="7">
    <source>
        <dbReference type="Pfam" id="PF01478"/>
    </source>
</evidence>
<keyword evidence="4 6" id="KW-1133">Transmembrane helix</keyword>
<keyword evidence="5 6" id="KW-0472">Membrane</keyword>
<accession>A0A7J4IUZ0</accession>
<comment type="subcellular location">
    <subcellularLocation>
        <location evidence="1">Cell membrane</location>
        <topology evidence="1">Multi-pass membrane protein</topology>
    </subcellularLocation>
</comment>
<name>A0A7J4IUZ0_9ARCH</name>
<dbReference type="EC" id="3.4.23.43" evidence="10"/>
<dbReference type="PANTHER" id="PTHR36506:SF1">
    <property type="entry name" value="PREFLAGELLIN PEPTIDASE"/>
    <property type="match status" value="1"/>
</dbReference>
<dbReference type="Gene3D" id="1.20.120.1220">
    <property type="match status" value="1"/>
</dbReference>
<dbReference type="Pfam" id="PF01478">
    <property type="entry name" value="Peptidase_A24"/>
    <property type="match status" value="1"/>
</dbReference>
<feature type="transmembrane region" description="Helical" evidence="6">
    <location>
        <begin position="226"/>
        <end position="245"/>
    </location>
</feature>
<evidence type="ECO:0000313" key="11">
    <source>
        <dbReference type="Proteomes" id="UP000577419"/>
    </source>
</evidence>
<feature type="domain" description="Prepilin type IV endopeptidase peptidase" evidence="7">
    <location>
        <begin position="10"/>
        <end position="121"/>
    </location>
</feature>
<gene>
    <name evidence="9" type="ORF">HA237_02235</name>
    <name evidence="10" type="ORF">J4224_01840</name>
</gene>
<protein>
    <submittedName>
        <fullName evidence="10">Prepilin peptidase</fullName>
        <ecNumber evidence="10">3.4.23.43</ecNumber>
    </submittedName>
</protein>
<evidence type="ECO:0000256" key="3">
    <source>
        <dbReference type="ARBA" id="ARBA00022692"/>
    </source>
</evidence>
<dbReference type="EMBL" id="JAGVWF010000025">
    <property type="protein sequence ID" value="MBS3059147.1"/>
    <property type="molecule type" value="Genomic_DNA"/>
</dbReference>
<dbReference type="InterPro" id="IPR052218">
    <property type="entry name" value="Preflagellin_Peptidase"/>
</dbReference>
<keyword evidence="10" id="KW-0378">Hydrolase</keyword>
<evidence type="ECO:0000256" key="4">
    <source>
        <dbReference type="ARBA" id="ARBA00022989"/>
    </source>
</evidence>
<reference evidence="10" key="3">
    <citation type="submission" date="2021-05" db="EMBL/GenBank/DDBJ databases">
        <title>Protein family content uncovers lineage relationships and bacterial pathway maintenance mechanisms in DPANN archaea.</title>
        <authorList>
            <person name="Castelle C.J."/>
            <person name="Meheust R."/>
            <person name="Jaffe A.L."/>
            <person name="Seitz K."/>
            <person name="Gong X."/>
            <person name="Baker B.J."/>
            <person name="Banfield J.F."/>
        </authorList>
    </citation>
    <scope>NUCLEOTIDE SEQUENCE</scope>
    <source>
        <strain evidence="10">RIFCSPHIGHO2_01_FULL_GW2011_AR10_43_9</strain>
    </source>
</reference>
<feature type="domain" description="Peptidase A24A-predicted C-terminal archaea" evidence="8">
    <location>
        <begin position="238"/>
        <end position="343"/>
    </location>
</feature>
<feature type="transmembrane region" description="Helical" evidence="6">
    <location>
        <begin position="162"/>
        <end position="182"/>
    </location>
</feature>
<proteinExistence type="predicted"/>
<feature type="transmembrane region" description="Helical" evidence="6">
    <location>
        <begin position="349"/>
        <end position="371"/>
    </location>
</feature>
<organism evidence="9 11">
    <name type="scientific">Candidatus Iainarchaeum sp</name>
    <dbReference type="NCBI Taxonomy" id="3101447"/>
    <lineage>
        <taxon>Archaea</taxon>
        <taxon>Candidatus Iainarchaeota</taxon>
        <taxon>Candidatus Iainarchaeia</taxon>
        <taxon>Candidatus Iainarchaeales</taxon>
        <taxon>Candidatus Iainarchaeaceae</taxon>
        <taxon>Candidatus Iainarchaeum</taxon>
    </lineage>
</organism>
<keyword evidence="3 6" id="KW-0812">Transmembrane</keyword>
<evidence type="ECO:0000256" key="2">
    <source>
        <dbReference type="ARBA" id="ARBA00022475"/>
    </source>
</evidence>
<evidence type="ECO:0000313" key="10">
    <source>
        <dbReference type="EMBL" id="MBS3059147.1"/>
    </source>
</evidence>